<evidence type="ECO:0000259" key="8">
    <source>
        <dbReference type="PROSITE" id="PS50893"/>
    </source>
</evidence>
<dbReference type="Proteomes" id="UP000198859">
    <property type="component" value="Chromosome I"/>
</dbReference>
<dbReference type="PANTHER" id="PTHR43117:SF4">
    <property type="entry name" value="OSMOPROTECTANT IMPORT ATP-BINDING PROTEIN OSMV"/>
    <property type="match status" value="1"/>
</dbReference>
<gene>
    <name evidence="10" type="ORF">SAMN04488570_2996</name>
</gene>
<dbReference type="SUPFAM" id="SSF52540">
    <property type="entry name" value="P-loop containing nucleoside triphosphate hydrolases"/>
    <property type="match status" value="1"/>
</dbReference>
<dbReference type="AlphaFoldDB" id="A0A1H1W049"/>
<feature type="domain" description="CBS" evidence="9">
    <location>
        <begin position="333"/>
        <end position="390"/>
    </location>
</feature>
<keyword evidence="11" id="KW-1185">Reference proteome</keyword>
<dbReference type="SUPFAM" id="SSF54631">
    <property type="entry name" value="CBS-domain pair"/>
    <property type="match status" value="1"/>
</dbReference>
<dbReference type="Pfam" id="PF00005">
    <property type="entry name" value="ABC_tran"/>
    <property type="match status" value="1"/>
</dbReference>
<dbReference type="PROSITE" id="PS50893">
    <property type="entry name" value="ABC_TRANSPORTER_2"/>
    <property type="match status" value="1"/>
</dbReference>
<evidence type="ECO:0000256" key="7">
    <source>
        <dbReference type="SAM" id="MobiDB-lite"/>
    </source>
</evidence>
<feature type="compositionally biased region" description="Basic and acidic residues" evidence="7">
    <location>
        <begin position="403"/>
        <end position="423"/>
    </location>
</feature>
<keyword evidence="3" id="KW-0547">Nucleotide-binding</keyword>
<evidence type="ECO:0000256" key="6">
    <source>
        <dbReference type="PROSITE-ProRule" id="PRU00703"/>
    </source>
</evidence>
<evidence type="ECO:0000313" key="10">
    <source>
        <dbReference type="EMBL" id="SDS90454.1"/>
    </source>
</evidence>
<evidence type="ECO:0000256" key="5">
    <source>
        <dbReference type="ARBA" id="ARBA00066388"/>
    </source>
</evidence>
<dbReference type="FunFam" id="3.40.50.300:FF:000425">
    <property type="entry name" value="Probable ABC transporter, ATP-binding subunit"/>
    <property type="match status" value="1"/>
</dbReference>
<dbReference type="PROSITE" id="PS00211">
    <property type="entry name" value="ABC_TRANSPORTER_1"/>
    <property type="match status" value="1"/>
</dbReference>
<keyword evidence="2" id="KW-0813">Transport</keyword>
<evidence type="ECO:0000256" key="2">
    <source>
        <dbReference type="ARBA" id="ARBA00022448"/>
    </source>
</evidence>
<dbReference type="SMART" id="SM00382">
    <property type="entry name" value="AAA"/>
    <property type="match status" value="1"/>
</dbReference>
<dbReference type="GO" id="GO:0005524">
    <property type="term" value="F:ATP binding"/>
    <property type="evidence" value="ECO:0007669"/>
    <property type="project" value="UniProtKB-KW"/>
</dbReference>
<dbReference type="EMBL" id="LT629757">
    <property type="protein sequence ID" value="SDS90454.1"/>
    <property type="molecule type" value="Genomic_DNA"/>
</dbReference>
<dbReference type="PROSITE" id="PS51371">
    <property type="entry name" value="CBS"/>
    <property type="match status" value="1"/>
</dbReference>
<dbReference type="GO" id="GO:0015418">
    <property type="term" value="F:ABC-type quaternary ammonium compound transporting activity"/>
    <property type="evidence" value="ECO:0007669"/>
    <property type="project" value="UniProtKB-EC"/>
</dbReference>
<dbReference type="InterPro" id="IPR017871">
    <property type="entry name" value="ABC_transporter-like_CS"/>
</dbReference>
<dbReference type="OrthoDB" id="9802264at2"/>
<name>A0A1H1W049_9ACTN</name>
<dbReference type="STRING" id="642780.SAMN04488570_2996"/>
<keyword evidence="6" id="KW-0129">CBS domain</keyword>
<sequence>MTATTSSTGSGASATSGSISGAEIRLENVTKKYPGQEAAAVDGLSLVIPAGEIVMFVGPSGCGKTTSLKMINRLIEPTSGTIHIGDQDISAQSADQLRRTIGYVIQGGSLFPHMTVAKNIAIVPKMLGWDQSRIDSRVDELLELVSLDPQRYRDRYPRELSGGQQQRVGVARGLAADPPVILMDEPFGAVDPITRQRLQDELLSIQRELRKTIVCVTHDIDEAIKLGDRILILQEGAQVGQYDTPEAVLASPANDFVADFVGAGSSLKQLTLSRISDLDLKTPTTATIGEPTEEVRRRAEAAGDRAVVVLDGQGRPTAWPWLRQLKGETIHAGTEDLINLDHRATLNDALDTMLTNSHGGAVVTGDRDRYLGVVDFTAVTDHMRQQQEALEQASGSDVPARSAPEDEHPETVTDDSHDAGRAR</sequence>
<reference evidence="11" key="1">
    <citation type="submission" date="2016-10" db="EMBL/GenBank/DDBJ databases">
        <authorList>
            <person name="Varghese N."/>
            <person name="Submissions S."/>
        </authorList>
    </citation>
    <scope>NUCLEOTIDE SEQUENCE [LARGE SCALE GENOMIC DNA]</scope>
    <source>
        <strain evidence="11">DSM 22127</strain>
    </source>
</reference>
<feature type="region of interest" description="Disordered" evidence="7">
    <location>
        <begin position="387"/>
        <end position="423"/>
    </location>
</feature>
<keyword evidence="4 10" id="KW-0067">ATP-binding</keyword>
<dbReference type="EC" id="7.6.2.9" evidence="5"/>
<dbReference type="PANTHER" id="PTHR43117">
    <property type="entry name" value="OSMOPROTECTANT IMPORT ATP-BINDING PROTEIN OSMV"/>
    <property type="match status" value="1"/>
</dbReference>
<proteinExistence type="inferred from homology"/>
<evidence type="ECO:0000256" key="1">
    <source>
        <dbReference type="ARBA" id="ARBA00005417"/>
    </source>
</evidence>
<evidence type="ECO:0000259" key="9">
    <source>
        <dbReference type="PROSITE" id="PS51371"/>
    </source>
</evidence>
<accession>A0A1H1W049</accession>
<dbReference type="InterPro" id="IPR000644">
    <property type="entry name" value="CBS_dom"/>
</dbReference>
<evidence type="ECO:0000313" key="11">
    <source>
        <dbReference type="Proteomes" id="UP000198859"/>
    </source>
</evidence>
<dbReference type="GO" id="GO:0016887">
    <property type="term" value="F:ATP hydrolysis activity"/>
    <property type="evidence" value="ECO:0007669"/>
    <property type="project" value="InterPro"/>
</dbReference>
<dbReference type="InterPro" id="IPR003439">
    <property type="entry name" value="ABC_transporter-like_ATP-bd"/>
</dbReference>
<comment type="similarity">
    <text evidence="1">Belongs to the ABC transporter superfamily.</text>
</comment>
<protein>
    <recommendedName>
        <fullName evidence="5">ABC-type quaternary amine transporter</fullName>
        <ecNumber evidence="5">7.6.2.9</ecNumber>
    </recommendedName>
</protein>
<dbReference type="InterPro" id="IPR046342">
    <property type="entry name" value="CBS_dom_sf"/>
</dbReference>
<evidence type="ECO:0000256" key="3">
    <source>
        <dbReference type="ARBA" id="ARBA00022741"/>
    </source>
</evidence>
<dbReference type="InterPro" id="IPR003593">
    <property type="entry name" value="AAA+_ATPase"/>
</dbReference>
<feature type="domain" description="ABC transporter" evidence="8">
    <location>
        <begin position="24"/>
        <end position="261"/>
    </location>
</feature>
<dbReference type="RefSeq" id="WP_091731249.1">
    <property type="nucleotide sequence ID" value="NZ_LT629757.1"/>
</dbReference>
<dbReference type="InterPro" id="IPR027417">
    <property type="entry name" value="P-loop_NTPase"/>
</dbReference>
<evidence type="ECO:0000256" key="4">
    <source>
        <dbReference type="ARBA" id="ARBA00022840"/>
    </source>
</evidence>
<organism evidence="10 11">
    <name type="scientific">Nocardioides scoriae</name>
    <dbReference type="NCBI Taxonomy" id="642780"/>
    <lineage>
        <taxon>Bacteria</taxon>
        <taxon>Bacillati</taxon>
        <taxon>Actinomycetota</taxon>
        <taxon>Actinomycetes</taxon>
        <taxon>Propionibacteriales</taxon>
        <taxon>Nocardioidaceae</taxon>
        <taxon>Nocardioides</taxon>
    </lineage>
</organism>
<dbReference type="Gene3D" id="3.40.50.300">
    <property type="entry name" value="P-loop containing nucleotide triphosphate hydrolases"/>
    <property type="match status" value="1"/>
</dbReference>